<keyword evidence="6" id="KW-0067">ATP-binding</keyword>
<dbReference type="InterPro" id="IPR004358">
    <property type="entry name" value="Sig_transdc_His_kin-like_C"/>
</dbReference>
<dbReference type="InterPro" id="IPR003594">
    <property type="entry name" value="HATPase_dom"/>
</dbReference>
<evidence type="ECO:0000313" key="11">
    <source>
        <dbReference type="Proteomes" id="UP000184052"/>
    </source>
</evidence>
<dbReference type="PANTHER" id="PTHR43065:SF46">
    <property type="entry name" value="C4-DICARBOXYLATE TRANSPORT SENSOR PROTEIN DCTB"/>
    <property type="match status" value="1"/>
</dbReference>
<evidence type="ECO:0000256" key="5">
    <source>
        <dbReference type="ARBA" id="ARBA00022777"/>
    </source>
</evidence>
<feature type="transmembrane region" description="Helical" evidence="8">
    <location>
        <begin position="149"/>
        <end position="168"/>
    </location>
</feature>
<feature type="domain" description="Histidine kinase" evidence="9">
    <location>
        <begin position="310"/>
        <end position="422"/>
    </location>
</feature>
<sequence>MTKRKRILLGAISIALFSQLYLDILDVFIPHFRITCGIIVLSIFIYTNDDITGTTLGIVAAISTFLWNLLVMSAFGNFSTDAVIKSTPEIFFYLWYGFFIHLTVQKHKYYDFHLFFFLAVVFDWTANIFEVIIRVLLFNQPFSSDILTPLLGVAVIRSAVALICLIFLKYQKILILKEEHENRYWRLLWLNSFIRTEIFLMENNMARIEQVMTNAYKHFEDIRDGTNRNEWASDAITLAGSVHEIKKEYELVIRGVNDLMENKYQNKAMTFKSIISILEEQMKTEAVDTNSDIRLVTKVGSDFNTIKHFQLISIFRNLINNAFDAAKNSDTPVTISLSHWVEGKNHRFLVSDDGPGIDPDDLPLIQTPGFSTKINYQTGHINRGLGLTIVYRYVQEILEGSIKVESTPGKQTTFDITIPKDKIEVV</sequence>
<feature type="transmembrane region" description="Helical" evidence="8">
    <location>
        <begin position="114"/>
        <end position="137"/>
    </location>
</feature>
<accession>A0A1M6GMY6</accession>
<protein>
    <recommendedName>
        <fullName evidence="2">histidine kinase</fullName>
        <ecNumber evidence="2">2.7.13.3</ecNumber>
    </recommendedName>
</protein>
<dbReference type="RefSeq" id="WP_073049221.1">
    <property type="nucleotide sequence ID" value="NZ_FQZL01000011.1"/>
</dbReference>
<organism evidence="10 11">
    <name type="scientific">Dethiosulfatibacter aminovorans DSM 17477</name>
    <dbReference type="NCBI Taxonomy" id="1121476"/>
    <lineage>
        <taxon>Bacteria</taxon>
        <taxon>Bacillati</taxon>
        <taxon>Bacillota</taxon>
        <taxon>Tissierellia</taxon>
        <taxon>Dethiosulfatibacter</taxon>
    </lineage>
</organism>
<evidence type="ECO:0000256" key="1">
    <source>
        <dbReference type="ARBA" id="ARBA00000085"/>
    </source>
</evidence>
<feature type="transmembrane region" description="Helical" evidence="8">
    <location>
        <begin position="32"/>
        <end position="48"/>
    </location>
</feature>
<dbReference type="InterPro" id="IPR036890">
    <property type="entry name" value="HATPase_C_sf"/>
</dbReference>
<keyword evidence="4" id="KW-0547">Nucleotide-binding</keyword>
<dbReference type="STRING" id="1121476.SAMN02745751_01768"/>
<keyword evidence="7" id="KW-0902">Two-component regulatory system</keyword>
<dbReference type="Pfam" id="PF02518">
    <property type="entry name" value="HATPase_c"/>
    <property type="match status" value="1"/>
</dbReference>
<keyword evidence="3" id="KW-0808">Transferase</keyword>
<evidence type="ECO:0000256" key="3">
    <source>
        <dbReference type="ARBA" id="ARBA00022679"/>
    </source>
</evidence>
<dbReference type="PANTHER" id="PTHR43065">
    <property type="entry name" value="SENSOR HISTIDINE KINASE"/>
    <property type="match status" value="1"/>
</dbReference>
<evidence type="ECO:0000256" key="4">
    <source>
        <dbReference type="ARBA" id="ARBA00022741"/>
    </source>
</evidence>
<dbReference type="SMART" id="SM00387">
    <property type="entry name" value="HATPase_c"/>
    <property type="match status" value="1"/>
</dbReference>
<evidence type="ECO:0000256" key="2">
    <source>
        <dbReference type="ARBA" id="ARBA00012438"/>
    </source>
</evidence>
<evidence type="ECO:0000313" key="10">
    <source>
        <dbReference type="EMBL" id="SHJ11260.1"/>
    </source>
</evidence>
<dbReference type="SUPFAM" id="SSF55874">
    <property type="entry name" value="ATPase domain of HSP90 chaperone/DNA topoisomerase II/histidine kinase"/>
    <property type="match status" value="1"/>
</dbReference>
<dbReference type="InterPro" id="IPR005467">
    <property type="entry name" value="His_kinase_dom"/>
</dbReference>
<keyword evidence="5 10" id="KW-0418">Kinase</keyword>
<evidence type="ECO:0000259" key="9">
    <source>
        <dbReference type="PROSITE" id="PS50109"/>
    </source>
</evidence>
<gene>
    <name evidence="10" type="ORF">SAMN02745751_01768</name>
</gene>
<dbReference type="GO" id="GO:0005524">
    <property type="term" value="F:ATP binding"/>
    <property type="evidence" value="ECO:0007669"/>
    <property type="project" value="UniProtKB-KW"/>
</dbReference>
<dbReference type="AlphaFoldDB" id="A0A1M6GMY6"/>
<keyword evidence="11" id="KW-1185">Reference proteome</keyword>
<dbReference type="EMBL" id="FQZL01000011">
    <property type="protein sequence ID" value="SHJ11260.1"/>
    <property type="molecule type" value="Genomic_DNA"/>
</dbReference>
<evidence type="ECO:0000256" key="6">
    <source>
        <dbReference type="ARBA" id="ARBA00022840"/>
    </source>
</evidence>
<keyword evidence="8" id="KW-0812">Transmembrane</keyword>
<evidence type="ECO:0000256" key="7">
    <source>
        <dbReference type="ARBA" id="ARBA00023012"/>
    </source>
</evidence>
<name>A0A1M6GMY6_9FIRM</name>
<proteinExistence type="predicted"/>
<comment type="catalytic activity">
    <reaction evidence="1">
        <text>ATP + protein L-histidine = ADP + protein N-phospho-L-histidine.</text>
        <dbReference type="EC" id="2.7.13.3"/>
    </reaction>
</comment>
<dbReference type="GO" id="GO:0004673">
    <property type="term" value="F:protein histidine kinase activity"/>
    <property type="evidence" value="ECO:0007669"/>
    <property type="project" value="UniProtKB-EC"/>
</dbReference>
<feature type="transmembrane region" description="Helical" evidence="8">
    <location>
        <begin position="55"/>
        <end position="76"/>
    </location>
</feature>
<feature type="transmembrane region" description="Helical" evidence="8">
    <location>
        <begin position="82"/>
        <end position="102"/>
    </location>
</feature>
<evidence type="ECO:0000256" key="8">
    <source>
        <dbReference type="SAM" id="Phobius"/>
    </source>
</evidence>
<dbReference type="PRINTS" id="PR00344">
    <property type="entry name" value="BCTRLSENSOR"/>
</dbReference>
<keyword evidence="8" id="KW-0472">Membrane</keyword>
<reference evidence="10 11" key="1">
    <citation type="submission" date="2016-11" db="EMBL/GenBank/DDBJ databases">
        <authorList>
            <person name="Jaros S."/>
            <person name="Januszkiewicz K."/>
            <person name="Wedrychowicz H."/>
        </authorList>
    </citation>
    <scope>NUCLEOTIDE SEQUENCE [LARGE SCALE GENOMIC DNA]</scope>
    <source>
        <strain evidence="10 11">DSM 17477</strain>
    </source>
</reference>
<dbReference type="PROSITE" id="PS50109">
    <property type="entry name" value="HIS_KIN"/>
    <property type="match status" value="1"/>
</dbReference>
<dbReference type="GO" id="GO:0000160">
    <property type="term" value="P:phosphorelay signal transduction system"/>
    <property type="evidence" value="ECO:0007669"/>
    <property type="project" value="UniProtKB-KW"/>
</dbReference>
<keyword evidence="8" id="KW-1133">Transmembrane helix</keyword>
<dbReference type="EC" id="2.7.13.3" evidence="2"/>
<dbReference type="Gene3D" id="3.30.565.10">
    <property type="entry name" value="Histidine kinase-like ATPase, C-terminal domain"/>
    <property type="match status" value="1"/>
</dbReference>
<dbReference type="Proteomes" id="UP000184052">
    <property type="component" value="Unassembled WGS sequence"/>
</dbReference>
<dbReference type="OrthoDB" id="1791938at2"/>